<sequence length="115" mass="12767">MQGFNFIFFAIVAMLTAGVIAEKTRFNIASKYKVTKNGKPEEQRNTINYEKEGIVNIDNYVKNFNSWSGGAFNCKKSAATGIYIVTATKVYDNKDKSTAANNDAKKVINDHASDK</sequence>
<reference evidence="2 3" key="1">
    <citation type="submission" date="2023-01" db="EMBL/GenBank/DDBJ databases">
        <title>Analysis of 21 Apiospora genomes using comparative genomics revels a genus with tremendous synthesis potential of carbohydrate active enzymes and secondary metabolites.</title>
        <authorList>
            <person name="Sorensen T."/>
        </authorList>
    </citation>
    <scope>NUCLEOTIDE SEQUENCE [LARGE SCALE GENOMIC DNA]</scope>
    <source>
        <strain evidence="2 3">CBS 117206</strain>
    </source>
</reference>
<proteinExistence type="predicted"/>
<keyword evidence="3" id="KW-1185">Reference proteome</keyword>
<evidence type="ECO:0000313" key="3">
    <source>
        <dbReference type="Proteomes" id="UP001392437"/>
    </source>
</evidence>
<evidence type="ECO:0000256" key="1">
    <source>
        <dbReference type="SAM" id="SignalP"/>
    </source>
</evidence>
<feature type="signal peptide" evidence="1">
    <location>
        <begin position="1"/>
        <end position="21"/>
    </location>
</feature>
<dbReference type="Proteomes" id="UP001392437">
    <property type="component" value="Unassembled WGS sequence"/>
</dbReference>
<evidence type="ECO:0000313" key="2">
    <source>
        <dbReference type="EMBL" id="KAK8121229.1"/>
    </source>
</evidence>
<comment type="caution">
    <text evidence="2">The sequence shown here is derived from an EMBL/GenBank/DDBJ whole genome shotgun (WGS) entry which is preliminary data.</text>
</comment>
<dbReference type="AlphaFoldDB" id="A0AAW0R1U5"/>
<dbReference type="EMBL" id="JAQQWP010000004">
    <property type="protein sequence ID" value="KAK8121229.1"/>
    <property type="molecule type" value="Genomic_DNA"/>
</dbReference>
<organism evidence="2 3">
    <name type="scientific">Apiospora kogelbergensis</name>
    <dbReference type="NCBI Taxonomy" id="1337665"/>
    <lineage>
        <taxon>Eukaryota</taxon>
        <taxon>Fungi</taxon>
        <taxon>Dikarya</taxon>
        <taxon>Ascomycota</taxon>
        <taxon>Pezizomycotina</taxon>
        <taxon>Sordariomycetes</taxon>
        <taxon>Xylariomycetidae</taxon>
        <taxon>Amphisphaeriales</taxon>
        <taxon>Apiosporaceae</taxon>
        <taxon>Apiospora</taxon>
    </lineage>
</organism>
<name>A0AAW0R1U5_9PEZI</name>
<protein>
    <submittedName>
        <fullName evidence="2">Uncharacterized protein</fullName>
    </submittedName>
</protein>
<accession>A0AAW0R1U5</accession>
<keyword evidence="1" id="KW-0732">Signal</keyword>
<gene>
    <name evidence="2" type="ORF">PG999_005349</name>
</gene>
<feature type="chain" id="PRO_5043822080" evidence="1">
    <location>
        <begin position="22"/>
        <end position="115"/>
    </location>
</feature>